<name>A0A8H3TZR3_9TREE</name>
<dbReference type="EMBL" id="BLZA01000057">
    <property type="protein sequence ID" value="GHJ90142.1"/>
    <property type="molecule type" value="Genomic_DNA"/>
</dbReference>
<evidence type="ECO:0000256" key="2">
    <source>
        <dbReference type="SAM" id="Phobius"/>
    </source>
</evidence>
<feature type="transmembrane region" description="Helical" evidence="2">
    <location>
        <begin position="197"/>
        <end position="217"/>
    </location>
</feature>
<proteinExistence type="predicted"/>
<reference evidence="3" key="1">
    <citation type="submission" date="2020-07" db="EMBL/GenBank/DDBJ databases">
        <title>Draft Genome Sequence of a Deep-Sea Yeast, Naganishia (Cryptococcus) liquefaciens strain N6.</title>
        <authorList>
            <person name="Han Y.W."/>
            <person name="Kajitani R."/>
            <person name="Morimoto H."/>
            <person name="Parhat M."/>
            <person name="Tsubouchi H."/>
            <person name="Bakenova O."/>
            <person name="Ogata M."/>
            <person name="Argunhan B."/>
            <person name="Aoki R."/>
            <person name="Kajiwara S."/>
            <person name="Itoh T."/>
            <person name="Iwasaki H."/>
        </authorList>
    </citation>
    <scope>NUCLEOTIDE SEQUENCE</scope>
    <source>
        <strain evidence="3">N6</strain>
    </source>
</reference>
<evidence type="ECO:0000313" key="3">
    <source>
        <dbReference type="EMBL" id="GHJ90142.1"/>
    </source>
</evidence>
<feature type="transmembrane region" description="Helical" evidence="2">
    <location>
        <begin position="68"/>
        <end position="90"/>
    </location>
</feature>
<feature type="transmembrane region" description="Helical" evidence="2">
    <location>
        <begin position="145"/>
        <end position="168"/>
    </location>
</feature>
<gene>
    <name evidence="3" type="ORF">NliqN6_6544</name>
</gene>
<accession>A0A8H3TZR3</accession>
<feature type="transmembrane region" description="Helical" evidence="2">
    <location>
        <begin position="223"/>
        <end position="243"/>
    </location>
</feature>
<evidence type="ECO:0000256" key="1">
    <source>
        <dbReference type="SAM" id="MobiDB-lite"/>
    </source>
</evidence>
<dbReference type="Proteomes" id="UP000620104">
    <property type="component" value="Unassembled WGS sequence"/>
</dbReference>
<keyword evidence="2" id="KW-0812">Transmembrane</keyword>
<protein>
    <submittedName>
        <fullName evidence="3">Uncharacterized protein</fullName>
    </submittedName>
</protein>
<sequence>MGIFKKRDSDSESPVEPKEPYDWNPDIEPKEPYDWNPDIEFISKWLVDPIRPTDTGFQSRKLELSDTVSGWLACFFLMIPFAASTSFYLWKDSDSPSVYPQSSLLDLWTSESTKLANQVEDAVQRRNVPGIRALTTKEATDVPRYMVISAAFFSVAVLGALIAALLFCRAMRKHCHEEHEPANKTTAKRMLWFFRPLPPLFLGVVSLLWVKIIYGIARKELTIGQAMWVAVVGVLFNIAWLAVRALRTYKIYRWAQLEANSFKDAENGK</sequence>
<comment type="caution">
    <text evidence="3">The sequence shown here is derived from an EMBL/GenBank/DDBJ whole genome shotgun (WGS) entry which is preliminary data.</text>
</comment>
<feature type="region of interest" description="Disordered" evidence="1">
    <location>
        <begin position="1"/>
        <end position="29"/>
    </location>
</feature>
<keyword evidence="2" id="KW-0472">Membrane</keyword>
<keyword evidence="4" id="KW-1185">Reference proteome</keyword>
<evidence type="ECO:0000313" key="4">
    <source>
        <dbReference type="Proteomes" id="UP000620104"/>
    </source>
</evidence>
<keyword evidence="2" id="KW-1133">Transmembrane helix</keyword>
<organism evidence="3 4">
    <name type="scientific">Naganishia liquefaciens</name>
    <dbReference type="NCBI Taxonomy" id="104408"/>
    <lineage>
        <taxon>Eukaryota</taxon>
        <taxon>Fungi</taxon>
        <taxon>Dikarya</taxon>
        <taxon>Basidiomycota</taxon>
        <taxon>Agaricomycotina</taxon>
        <taxon>Tremellomycetes</taxon>
        <taxon>Filobasidiales</taxon>
        <taxon>Filobasidiaceae</taxon>
        <taxon>Naganishia</taxon>
    </lineage>
</organism>
<dbReference type="AlphaFoldDB" id="A0A8H3TZR3"/>